<organism evidence="5 6">
    <name type="scientific">Rubrivivax albus</name>
    <dbReference type="NCBI Taxonomy" id="2499835"/>
    <lineage>
        <taxon>Bacteria</taxon>
        <taxon>Pseudomonadati</taxon>
        <taxon>Pseudomonadota</taxon>
        <taxon>Betaproteobacteria</taxon>
        <taxon>Burkholderiales</taxon>
        <taxon>Sphaerotilaceae</taxon>
        <taxon>Rubrivivax</taxon>
    </lineage>
</organism>
<comment type="caution">
    <text evidence="5">The sequence shown here is derived from an EMBL/GenBank/DDBJ whole genome shotgun (WGS) entry which is preliminary data.</text>
</comment>
<dbReference type="RefSeq" id="WP_128200083.1">
    <property type="nucleotide sequence ID" value="NZ_SACT01000008.1"/>
</dbReference>
<dbReference type="PANTHER" id="PTHR43103">
    <property type="entry name" value="NUCLEOSIDE-DIPHOSPHATE-SUGAR EPIMERASE"/>
    <property type="match status" value="1"/>
</dbReference>
<dbReference type="PANTHER" id="PTHR43103:SF5">
    <property type="entry name" value="4-EPIMERASE, PUTATIVE (AFU_ORTHOLOGUE AFUA_7G00360)-RELATED"/>
    <property type="match status" value="1"/>
</dbReference>
<dbReference type="Pfam" id="PF01370">
    <property type="entry name" value="Epimerase"/>
    <property type="match status" value="1"/>
</dbReference>
<keyword evidence="3" id="KW-0520">NAD</keyword>
<keyword evidence="6" id="KW-1185">Reference proteome</keyword>
<evidence type="ECO:0000256" key="3">
    <source>
        <dbReference type="ARBA" id="ARBA00023027"/>
    </source>
</evidence>
<gene>
    <name evidence="5" type="ORF">ENE75_19840</name>
</gene>
<evidence type="ECO:0000256" key="2">
    <source>
        <dbReference type="ARBA" id="ARBA00023002"/>
    </source>
</evidence>
<dbReference type="EMBL" id="SACT01000008">
    <property type="protein sequence ID" value="RVT49332.1"/>
    <property type="molecule type" value="Genomic_DNA"/>
</dbReference>
<proteinExistence type="inferred from homology"/>
<dbReference type="GO" id="GO:0016491">
    <property type="term" value="F:oxidoreductase activity"/>
    <property type="evidence" value="ECO:0007669"/>
    <property type="project" value="UniProtKB-KW"/>
</dbReference>
<dbReference type="InterPro" id="IPR036291">
    <property type="entry name" value="NAD(P)-bd_dom_sf"/>
</dbReference>
<accession>A0A437JR41</accession>
<evidence type="ECO:0000259" key="4">
    <source>
        <dbReference type="Pfam" id="PF01370"/>
    </source>
</evidence>
<reference evidence="5 6" key="1">
    <citation type="submission" date="2019-01" db="EMBL/GenBank/DDBJ databases">
        <authorList>
            <person name="Chen W.-M."/>
        </authorList>
    </citation>
    <scope>NUCLEOTIDE SEQUENCE [LARGE SCALE GENOMIC DNA]</scope>
    <source>
        <strain evidence="5 6">ICH-3</strain>
    </source>
</reference>
<dbReference type="AlphaFoldDB" id="A0A437JR41"/>
<feature type="domain" description="NAD-dependent epimerase/dehydratase" evidence="4">
    <location>
        <begin position="11"/>
        <end position="181"/>
    </location>
</feature>
<dbReference type="Proteomes" id="UP000288178">
    <property type="component" value="Unassembled WGS sequence"/>
</dbReference>
<evidence type="ECO:0000313" key="6">
    <source>
        <dbReference type="Proteomes" id="UP000288178"/>
    </source>
</evidence>
<dbReference type="SUPFAM" id="SSF51735">
    <property type="entry name" value="NAD(P)-binding Rossmann-fold domains"/>
    <property type="match status" value="1"/>
</dbReference>
<sequence>MTTTLRFHRLLLTGAAGHLGRVLRPRLKSLCAELRLSDVAPMDPAGPGEELRPADLADKAATMALLDGVDAVVHLGGISTEHSFEDIAGPNLFGAYHVYEGARVHGCRRVVFASSNHVTGFYTQGETISPQAAPRPDGYYGLSKAFGENLAQFYFDRWGIETVSLRIGSSFAKPADRRMLATWLSFDDLERLVTAALTAPVVGHSVVYGMSDNRLVWWDNRSASHLGYQPQDSSEQFRAAIEARQGIVDPTLPAARFQGGAFVTQGPF</sequence>
<evidence type="ECO:0000313" key="5">
    <source>
        <dbReference type="EMBL" id="RVT49332.1"/>
    </source>
</evidence>
<dbReference type="Gene3D" id="3.40.50.720">
    <property type="entry name" value="NAD(P)-binding Rossmann-like Domain"/>
    <property type="match status" value="1"/>
</dbReference>
<keyword evidence="2" id="KW-0560">Oxidoreductase</keyword>
<comment type="similarity">
    <text evidence="1">Belongs to the NAD(P)-dependent epimerase/dehydratase family.</text>
</comment>
<dbReference type="InterPro" id="IPR001509">
    <property type="entry name" value="Epimerase_deHydtase"/>
</dbReference>
<dbReference type="OrthoDB" id="8770295at2"/>
<protein>
    <submittedName>
        <fullName evidence="5">NAD(P)-dependent oxidoreductase</fullName>
    </submittedName>
</protein>
<name>A0A437JR41_9BURK</name>
<evidence type="ECO:0000256" key="1">
    <source>
        <dbReference type="ARBA" id="ARBA00007637"/>
    </source>
</evidence>